<dbReference type="InterPro" id="IPR039537">
    <property type="entry name" value="Retrotran_Ty1/copia-like"/>
</dbReference>
<comment type="caution">
    <text evidence="2">The sequence shown here is derived from an EMBL/GenBank/DDBJ whole genome shotgun (WGS) entry which is preliminary data.</text>
</comment>
<dbReference type="EMBL" id="QJKJ01014686">
    <property type="protein sequence ID" value="RDX63828.1"/>
    <property type="molecule type" value="Genomic_DNA"/>
</dbReference>
<dbReference type="PANTHER" id="PTHR42648">
    <property type="entry name" value="TRANSPOSASE, PUTATIVE-RELATED"/>
    <property type="match status" value="1"/>
</dbReference>
<keyword evidence="3" id="KW-1185">Reference proteome</keyword>
<dbReference type="AlphaFoldDB" id="A0A371ECS0"/>
<organism evidence="2 3">
    <name type="scientific">Mucuna pruriens</name>
    <name type="common">Velvet bean</name>
    <name type="synonym">Dolichos pruriens</name>
    <dbReference type="NCBI Taxonomy" id="157652"/>
    <lineage>
        <taxon>Eukaryota</taxon>
        <taxon>Viridiplantae</taxon>
        <taxon>Streptophyta</taxon>
        <taxon>Embryophyta</taxon>
        <taxon>Tracheophyta</taxon>
        <taxon>Spermatophyta</taxon>
        <taxon>Magnoliopsida</taxon>
        <taxon>eudicotyledons</taxon>
        <taxon>Gunneridae</taxon>
        <taxon>Pentapetalae</taxon>
        <taxon>rosids</taxon>
        <taxon>fabids</taxon>
        <taxon>Fabales</taxon>
        <taxon>Fabaceae</taxon>
        <taxon>Papilionoideae</taxon>
        <taxon>50 kb inversion clade</taxon>
        <taxon>NPAAA clade</taxon>
        <taxon>indigoferoid/millettioid clade</taxon>
        <taxon>Phaseoleae</taxon>
        <taxon>Mucuna</taxon>
    </lineage>
</organism>
<feature type="domain" description="Retroviral polymerase SH3-like" evidence="1">
    <location>
        <begin position="96"/>
        <end position="140"/>
    </location>
</feature>
<accession>A0A371ECS0</accession>
<dbReference type="InterPro" id="IPR057670">
    <property type="entry name" value="SH3_retrovirus"/>
</dbReference>
<name>A0A371ECS0_MUCPR</name>
<reference evidence="2" key="1">
    <citation type="submission" date="2018-05" db="EMBL/GenBank/DDBJ databases">
        <title>Draft genome of Mucuna pruriens seed.</title>
        <authorList>
            <person name="Nnadi N.E."/>
            <person name="Vos R."/>
            <person name="Hasami M.H."/>
            <person name="Devisetty U.K."/>
            <person name="Aguiy J.C."/>
        </authorList>
    </citation>
    <scope>NUCLEOTIDE SEQUENCE [LARGE SCALE GENOMIC DNA]</scope>
    <source>
        <strain evidence="2">JCA_2017</strain>
    </source>
</reference>
<dbReference type="Pfam" id="PF25597">
    <property type="entry name" value="SH3_retrovirus"/>
    <property type="match status" value="1"/>
</dbReference>
<protein>
    <recommendedName>
        <fullName evidence="1">Retroviral polymerase SH3-like domain-containing protein</fullName>
    </recommendedName>
</protein>
<dbReference type="STRING" id="157652.A0A371ECS0"/>
<sequence length="180" mass="21303">MTILDGHELYSLPTRMSLLRSSLYSINILKIKKVLIFPLSEVIMEENLKMKTFNNYVKNMEFIILFPVQKLLNRMTLYKLWKGRKPNIFYFHNFGCDCFILNTKDSLGKFDPKSDKETFNGYLTTSKAYRVYNSRTYRVRTRSTFKDQSQIALLSEVEPKNIKEALLNDEWILATQEELD</sequence>
<evidence type="ECO:0000313" key="3">
    <source>
        <dbReference type="Proteomes" id="UP000257109"/>
    </source>
</evidence>
<evidence type="ECO:0000313" key="2">
    <source>
        <dbReference type="EMBL" id="RDX63828.1"/>
    </source>
</evidence>
<proteinExistence type="predicted"/>
<evidence type="ECO:0000259" key="1">
    <source>
        <dbReference type="Pfam" id="PF25597"/>
    </source>
</evidence>
<dbReference type="Proteomes" id="UP000257109">
    <property type="component" value="Unassembled WGS sequence"/>
</dbReference>
<dbReference type="OrthoDB" id="787177at2759"/>
<dbReference type="PANTHER" id="PTHR42648:SF21">
    <property type="entry name" value="CYSTEINE-RICH RLK (RECEPTOR-LIKE PROTEIN KINASE) 8"/>
    <property type="match status" value="1"/>
</dbReference>
<gene>
    <name evidence="2" type="ORF">CR513_57690</name>
</gene>
<feature type="non-terminal residue" evidence="2">
    <location>
        <position position="1"/>
    </location>
</feature>